<reference evidence="4" key="1">
    <citation type="submission" date="2019-06" db="EMBL/GenBank/DDBJ databases">
        <title>Draft genome sequence of the griseofulvin-producing fungus Xylaria cubensis strain G536.</title>
        <authorList>
            <person name="Mead M.E."/>
            <person name="Raja H.A."/>
            <person name="Steenwyk J.L."/>
            <person name="Knowles S.L."/>
            <person name="Oberlies N.H."/>
            <person name="Rokas A."/>
        </authorList>
    </citation>
    <scope>NUCLEOTIDE SEQUENCE [LARGE SCALE GENOMIC DNA]</scope>
    <source>
        <strain evidence="4">G536</strain>
    </source>
</reference>
<keyword evidence="4" id="KW-1185">Reference proteome</keyword>
<dbReference type="GO" id="GO:0008270">
    <property type="term" value="F:zinc ion binding"/>
    <property type="evidence" value="ECO:0007669"/>
    <property type="project" value="InterPro"/>
</dbReference>
<keyword evidence="1" id="KW-0539">Nucleus</keyword>
<dbReference type="AlphaFoldDB" id="A0A553HTP1"/>
<dbReference type="InterPro" id="IPR036864">
    <property type="entry name" value="Zn2-C6_fun-type_DNA-bd_sf"/>
</dbReference>
<accession>A0A553HTP1</accession>
<evidence type="ECO:0000256" key="1">
    <source>
        <dbReference type="ARBA" id="ARBA00023242"/>
    </source>
</evidence>
<sequence>MRRQNTSCDQCRKAKRACDATVFGDSKHIQGQEQRAARPCSYCHKTKKHCTRYWADSSSACKGGQSSRRRGVVPRTVGQSSTADSSAAGLFNVTQVSDGHLQDLFRWNPGSFSLGDSVSDTARDGFAPGDSPLQQTETSSVNHDALLDAYTENNLEDTRTTTSHWTASDSSQACQDADCLDITSFCRLEEGPQAVFQTRSSSQSSSDWSQISGVLSPFSPQHIMTSRTHNRFISQNLMHVYHDVFEHSLSCWVSEESCPYKVLKQNRNDSLSTISIGSNPNLFFGNTPGQQEWGDIWSNRIYARVIKLDRAVQMTGIIQLTRSEDQAASKALNLSIMAFAAQWAYKSRREQRQYSSSASESQDFNLDDEMIEEFDRQIQRSLWWQARKALNDCAELECYRVVCAELIFGLTQKPWDSVGFTSRHDDDFLSNNQQGRPTANTPITIQVQNILSRDGPPIFIERAARKAYTLKYMMDAKVAGLSQPNRSRPGQSVLEQPMAISAQDRQAVGFLYWLAVMFDTISASMNQRPVVVADRDCQHDATDNTLAERDNGGRSMIPYSEQRWAIHLFIQDDPMSPTQPLRWPCSYDAAARAVTRSGPVKILLYRHVIYLQDAIKRRYRGELIEEIIRNAVLVYRYWNTTYGVFFRDLIQNYGTVPPRIRSWFFCILAHWHLAALILADLLEWVDEAGLGDYRASQVRVTSGTSENIRRASADELADLARVVTPPDWAQGMATPPPQLPGFHSSVNQGTILTEPWTEILVRAFSKAFIWHFEKAQLDNQHGDDLSYVGQDIQRKIAQCTDCVKALWHLGKKSDVAWAVAETLASALAGLEK</sequence>
<gene>
    <name evidence="3" type="ORF">FHL15_007740</name>
</gene>
<dbReference type="Proteomes" id="UP000319160">
    <property type="component" value="Unassembled WGS sequence"/>
</dbReference>
<protein>
    <recommendedName>
        <fullName evidence="5">Zn(2)-C6 fungal-type domain-containing protein</fullName>
    </recommendedName>
</protein>
<dbReference type="STRING" id="2512241.A0A553HTP1"/>
<dbReference type="GO" id="GO:0000981">
    <property type="term" value="F:DNA-binding transcription factor activity, RNA polymerase II-specific"/>
    <property type="evidence" value="ECO:0007669"/>
    <property type="project" value="InterPro"/>
</dbReference>
<dbReference type="InterPro" id="IPR001138">
    <property type="entry name" value="Zn2Cys6_DnaBD"/>
</dbReference>
<evidence type="ECO:0008006" key="5">
    <source>
        <dbReference type="Google" id="ProtNLM"/>
    </source>
</evidence>
<dbReference type="Gene3D" id="4.10.240.10">
    <property type="entry name" value="Zn(2)-C6 fungal-type DNA-binding domain"/>
    <property type="match status" value="1"/>
</dbReference>
<evidence type="ECO:0000313" key="4">
    <source>
        <dbReference type="Proteomes" id="UP000319160"/>
    </source>
</evidence>
<dbReference type="CDD" id="cd00067">
    <property type="entry name" value="GAL4"/>
    <property type="match status" value="1"/>
</dbReference>
<proteinExistence type="predicted"/>
<comment type="caution">
    <text evidence="3">The sequence shown here is derived from an EMBL/GenBank/DDBJ whole genome shotgun (WGS) entry which is preliminary data.</text>
</comment>
<organism evidence="3 4">
    <name type="scientific">Xylaria flabelliformis</name>
    <dbReference type="NCBI Taxonomy" id="2512241"/>
    <lineage>
        <taxon>Eukaryota</taxon>
        <taxon>Fungi</taxon>
        <taxon>Dikarya</taxon>
        <taxon>Ascomycota</taxon>
        <taxon>Pezizomycotina</taxon>
        <taxon>Sordariomycetes</taxon>
        <taxon>Xylariomycetidae</taxon>
        <taxon>Xylariales</taxon>
        <taxon>Xylariaceae</taxon>
        <taxon>Xylaria</taxon>
    </lineage>
</organism>
<name>A0A553HTP1_9PEZI</name>
<feature type="region of interest" description="Disordered" evidence="2">
    <location>
        <begin position="61"/>
        <end position="84"/>
    </location>
</feature>
<dbReference type="OrthoDB" id="5958943at2759"/>
<evidence type="ECO:0000313" key="3">
    <source>
        <dbReference type="EMBL" id="TRX91318.1"/>
    </source>
</evidence>
<evidence type="ECO:0000256" key="2">
    <source>
        <dbReference type="SAM" id="MobiDB-lite"/>
    </source>
</evidence>
<dbReference type="EMBL" id="VFLP01000046">
    <property type="protein sequence ID" value="TRX91318.1"/>
    <property type="molecule type" value="Genomic_DNA"/>
</dbReference>